<keyword evidence="3" id="KW-1185">Reference proteome</keyword>
<feature type="non-terminal residue" evidence="2">
    <location>
        <position position="1"/>
    </location>
</feature>
<feature type="transmembrane region" description="Helical" evidence="1">
    <location>
        <begin position="6"/>
        <end position="31"/>
    </location>
</feature>
<feature type="transmembrane region" description="Helical" evidence="1">
    <location>
        <begin position="193"/>
        <end position="218"/>
    </location>
</feature>
<evidence type="ECO:0000313" key="3">
    <source>
        <dbReference type="Proteomes" id="UP001432322"/>
    </source>
</evidence>
<protein>
    <recommendedName>
        <fullName evidence="4">G protein-coupled receptor</fullName>
    </recommendedName>
</protein>
<keyword evidence="1" id="KW-1133">Transmembrane helix</keyword>
<dbReference type="SUPFAM" id="SSF81321">
    <property type="entry name" value="Family A G protein-coupled receptor-like"/>
    <property type="match status" value="1"/>
</dbReference>
<keyword evidence="1" id="KW-0812">Transmembrane</keyword>
<organism evidence="2 3">
    <name type="scientific">Pristionchus fissidentatus</name>
    <dbReference type="NCBI Taxonomy" id="1538716"/>
    <lineage>
        <taxon>Eukaryota</taxon>
        <taxon>Metazoa</taxon>
        <taxon>Ecdysozoa</taxon>
        <taxon>Nematoda</taxon>
        <taxon>Chromadorea</taxon>
        <taxon>Rhabditida</taxon>
        <taxon>Rhabditina</taxon>
        <taxon>Diplogasteromorpha</taxon>
        <taxon>Diplogasteroidea</taxon>
        <taxon>Neodiplogasteridae</taxon>
        <taxon>Pristionchus</taxon>
    </lineage>
</organism>
<feature type="transmembrane region" description="Helical" evidence="1">
    <location>
        <begin position="96"/>
        <end position="116"/>
    </location>
</feature>
<proteinExistence type="predicted"/>
<sequence>DRPILIGLVVLSDLMMYLTLPLHIRLLFILLRRQKRVQLDGSFHTLMVNTTMVNLIFSVDFCFIQAPAATGFLYNVYDVIGPVVAKIELIKMWERVAWLCYGLWILTGVISIPIMLPGTNTHFPAENIFNIPSVQFTFLGNYYMIYSVYGSGFATIVELCTVLFYVGMIAKFNEFRKLTKSNASDVRKMTMGVVRTTVAAILTSMGSWVIVIFISIIFSYEFSVGHHALLLDLWVRLLNTINNVLTPWVLLFAFPNVRRRFY</sequence>
<feature type="non-terminal residue" evidence="2">
    <location>
        <position position="262"/>
    </location>
</feature>
<keyword evidence="1" id="KW-0472">Membrane</keyword>
<dbReference type="InterPro" id="IPR019426">
    <property type="entry name" value="7TM_GPCR_serpentine_rcpt_Srv"/>
</dbReference>
<dbReference type="Gene3D" id="1.20.1070.10">
    <property type="entry name" value="Rhodopsin 7-helix transmembrane proteins"/>
    <property type="match status" value="1"/>
</dbReference>
<evidence type="ECO:0000313" key="2">
    <source>
        <dbReference type="EMBL" id="GMT13370.1"/>
    </source>
</evidence>
<reference evidence="2" key="1">
    <citation type="submission" date="2023-10" db="EMBL/GenBank/DDBJ databases">
        <title>Genome assembly of Pristionchus species.</title>
        <authorList>
            <person name="Yoshida K."/>
            <person name="Sommer R.J."/>
        </authorList>
    </citation>
    <scope>NUCLEOTIDE SEQUENCE</scope>
    <source>
        <strain evidence="2">RS5133</strain>
    </source>
</reference>
<feature type="transmembrane region" description="Helical" evidence="1">
    <location>
        <begin position="152"/>
        <end position="172"/>
    </location>
</feature>
<feature type="transmembrane region" description="Helical" evidence="1">
    <location>
        <begin position="233"/>
        <end position="254"/>
    </location>
</feature>
<dbReference type="EMBL" id="BTSY01000002">
    <property type="protein sequence ID" value="GMT13370.1"/>
    <property type="molecule type" value="Genomic_DNA"/>
</dbReference>
<name>A0AAV5V1D1_9BILA</name>
<dbReference type="Proteomes" id="UP001432322">
    <property type="component" value="Unassembled WGS sequence"/>
</dbReference>
<accession>A0AAV5V1D1</accession>
<dbReference type="Pfam" id="PF10323">
    <property type="entry name" value="7TM_GPCR_Srv"/>
    <property type="match status" value="1"/>
</dbReference>
<comment type="caution">
    <text evidence="2">The sequence shown here is derived from an EMBL/GenBank/DDBJ whole genome shotgun (WGS) entry which is preliminary data.</text>
</comment>
<gene>
    <name evidence="2" type="ORF">PFISCL1PPCAC_4667</name>
</gene>
<evidence type="ECO:0008006" key="4">
    <source>
        <dbReference type="Google" id="ProtNLM"/>
    </source>
</evidence>
<dbReference type="AlphaFoldDB" id="A0AAV5V1D1"/>
<evidence type="ECO:0000256" key="1">
    <source>
        <dbReference type="SAM" id="Phobius"/>
    </source>
</evidence>